<organism evidence="2 3">
    <name type="scientific">Lactuca virosa</name>
    <dbReference type="NCBI Taxonomy" id="75947"/>
    <lineage>
        <taxon>Eukaryota</taxon>
        <taxon>Viridiplantae</taxon>
        <taxon>Streptophyta</taxon>
        <taxon>Embryophyta</taxon>
        <taxon>Tracheophyta</taxon>
        <taxon>Spermatophyta</taxon>
        <taxon>Magnoliopsida</taxon>
        <taxon>eudicotyledons</taxon>
        <taxon>Gunneridae</taxon>
        <taxon>Pentapetalae</taxon>
        <taxon>asterids</taxon>
        <taxon>campanulids</taxon>
        <taxon>Asterales</taxon>
        <taxon>Asteraceae</taxon>
        <taxon>Cichorioideae</taxon>
        <taxon>Cichorieae</taxon>
        <taxon>Lactucinae</taxon>
        <taxon>Lactuca</taxon>
    </lineage>
</organism>
<dbReference type="EMBL" id="CAKMRJ010005523">
    <property type="protein sequence ID" value="CAH1445609.1"/>
    <property type="molecule type" value="Genomic_DNA"/>
</dbReference>
<keyword evidence="1" id="KW-0472">Membrane</keyword>
<evidence type="ECO:0000256" key="1">
    <source>
        <dbReference type="SAM" id="Phobius"/>
    </source>
</evidence>
<keyword evidence="1" id="KW-0812">Transmembrane</keyword>
<keyword evidence="1" id="KW-1133">Transmembrane helix</keyword>
<gene>
    <name evidence="2" type="ORF">LVIROSA_LOCUS31364</name>
</gene>
<keyword evidence="3" id="KW-1185">Reference proteome</keyword>
<sequence length="126" mass="15077">MRDEEEETLLCKIKMNKMKGIAYAYISNDSCNFFQWLDPTLPKHYKDTLWNLKLRIDNLLVRNCQVVELQKKVEKHKFLRKAEKELAEAWIQELLIEIESLKKMLKKVVLIALVCLLFVVMYFKLV</sequence>
<protein>
    <recommendedName>
        <fullName evidence="4">Zinc finger GRF-type domain-containing protein</fullName>
    </recommendedName>
</protein>
<dbReference type="AlphaFoldDB" id="A0AAU9P625"/>
<accession>A0AAU9P625</accession>
<feature type="transmembrane region" description="Helical" evidence="1">
    <location>
        <begin position="108"/>
        <end position="125"/>
    </location>
</feature>
<comment type="caution">
    <text evidence="2">The sequence shown here is derived from an EMBL/GenBank/DDBJ whole genome shotgun (WGS) entry which is preliminary data.</text>
</comment>
<evidence type="ECO:0000313" key="2">
    <source>
        <dbReference type="EMBL" id="CAH1445609.1"/>
    </source>
</evidence>
<evidence type="ECO:0008006" key="4">
    <source>
        <dbReference type="Google" id="ProtNLM"/>
    </source>
</evidence>
<reference evidence="2 3" key="1">
    <citation type="submission" date="2022-01" db="EMBL/GenBank/DDBJ databases">
        <authorList>
            <person name="Xiong W."/>
            <person name="Schranz E."/>
        </authorList>
    </citation>
    <scope>NUCLEOTIDE SEQUENCE [LARGE SCALE GENOMIC DNA]</scope>
</reference>
<evidence type="ECO:0000313" key="3">
    <source>
        <dbReference type="Proteomes" id="UP001157418"/>
    </source>
</evidence>
<name>A0AAU9P625_9ASTR</name>
<dbReference type="Proteomes" id="UP001157418">
    <property type="component" value="Unassembled WGS sequence"/>
</dbReference>
<proteinExistence type="predicted"/>